<dbReference type="AlphaFoldDB" id="A0A5B8RCF7"/>
<dbReference type="Pfam" id="PF10972">
    <property type="entry name" value="CsiV"/>
    <property type="match status" value="1"/>
</dbReference>
<proteinExistence type="predicted"/>
<sequence length="203" mass="22136">MIVENAMPRRIAVAATAVVLALSGLAVSGAALARDYAVEVVVFRQWEASGADGESWPDVPPALPQDVRVSRPGGGPFRRLASSAYQLSGIRQRLASADQYVVLGHFGWIQPDLAKGRNQWVAVGDGVPAGERIPETPGLYGMMRVYVSRYLHAQVDLRYRRETGGTVYPMTQSRRMRSDEIHYLDHPLLGVIVQARPLGDGDG</sequence>
<gene>
    <name evidence="1" type="ORF">KBTEX_01911</name>
</gene>
<evidence type="ECO:0000313" key="1">
    <source>
        <dbReference type="EMBL" id="QEA05588.1"/>
    </source>
</evidence>
<name>A0A5B8RCF7_9ZZZZ</name>
<reference evidence="1" key="1">
    <citation type="submission" date="2019-06" db="EMBL/GenBank/DDBJ databases">
        <authorList>
            <person name="Murdoch R.W."/>
            <person name="Fathepure B."/>
        </authorList>
    </citation>
    <scope>NUCLEOTIDE SEQUENCE</scope>
</reference>
<organism evidence="1">
    <name type="scientific">uncultured organism</name>
    <dbReference type="NCBI Taxonomy" id="155900"/>
    <lineage>
        <taxon>unclassified sequences</taxon>
        <taxon>environmental samples</taxon>
    </lineage>
</organism>
<protein>
    <recommendedName>
        <fullName evidence="2">Peptidoglycan-binding protein CsiV</fullName>
    </recommendedName>
</protein>
<evidence type="ECO:0008006" key="2">
    <source>
        <dbReference type="Google" id="ProtNLM"/>
    </source>
</evidence>
<accession>A0A5B8RCF7</accession>
<dbReference type="InterPro" id="IPR021241">
    <property type="entry name" value="CsiV"/>
</dbReference>
<dbReference type="EMBL" id="MN079105">
    <property type="protein sequence ID" value="QEA05588.1"/>
    <property type="molecule type" value="Genomic_DNA"/>
</dbReference>